<dbReference type="HOGENOM" id="CLU_129421_0_0_1"/>
<sequence>MPFHGSWEETDKGFAEDTPLSVLVRTLRILCYSCWNSLLQLSDEVQTQLRTKFLWHFAPTYLMVRGTEYKKDFWKLAVAIYAAHWPEDIACGTKQTRHTCLSKRVVSPDNLDTSDWNQKPMPPWYDSKDEAKALERNRLIRGTLYSFYKSNNSIYQHSLAQCSKDEARQLQYGLSKAI</sequence>
<dbReference type="EMBL" id="KN834796">
    <property type="protein sequence ID" value="KIK56648.1"/>
    <property type="molecule type" value="Genomic_DNA"/>
</dbReference>
<evidence type="ECO:0000313" key="2">
    <source>
        <dbReference type="Proteomes" id="UP000053593"/>
    </source>
</evidence>
<protein>
    <submittedName>
        <fullName evidence="1">Uncharacterized protein</fullName>
    </submittedName>
</protein>
<keyword evidence="2" id="KW-1185">Reference proteome</keyword>
<dbReference type="AlphaFoldDB" id="A0A0D0CN17"/>
<dbReference type="Proteomes" id="UP000053593">
    <property type="component" value="Unassembled WGS sequence"/>
</dbReference>
<organism evidence="1 2">
    <name type="scientific">Collybiopsis luxurians FD-317 M1</name>
    <dbReference type="NCBI Taxonomy" id="944289"/>
    <lineage>
        <taxon>Eukaryota</taxon>
        <taxon>Fungi</taxon>
        <taxon>Dikarya</taxon>
        <taxon>Basidiomycota</taxon>
        <taxon>Agaricomycotina</taxon>
        <taxon>Agaricomycetes</taxon>
        <taxon>Agaricomycetidae</taxon>
        <taxon>Agaricales</taxon>
        <taxon>Marasmiineae</taxon>
        <taxon>Omphalotaceae</taxon>
        <taxon>Collybiopsis</taxon>
        <taxon>Collybiopsis luxurians</taxon>
    </lineage>
</organism>
<evidence type="ECO:0000313" key="1">
    <source>
        <dbReference type="EMBL" id="KIK56648.1"/>
    </source>
</evidence>
<accession>A0A0D0CN17</accession>
<gene>
    <name evidence="1" type="ORF">GYMLUDRAFT_247680</name>
</gene>
<proteinExistence type="predicted"/>
<reference evidence="1 2" key="1">
    <citation type="submission" date="2014-04" db="EMBL/GenBank/DDBJ databases">
        <title>Evolutionary Origins and Diversification of the Mycorrhizal Mutualists.</title>
        <authorList>
            <consortium name="DOE Joint Genome Institute"/>
            <consortium name="Mycorrhizal Genomics Consortium"/>
            <person name="Kohler A."/>
            <person name="Kuo A."/>
            <person name="Nagy L.G."/>
            <person name="Floudas D."/>
            <person name="Copeland A."/>
            <person name="Barry K.W."/>
            <person name="Cichocki N."/>
            <person name="Veneault-Fourrey C."/>
            <person name="LaButti K."/>
            <person name="Lindquist E.A."/>
            <person name="Lipzen A."/>
            <person name="Lundell T."/>
            <person name="Morin E."/>
            <person name="Murat C."/>
            <person name="Riley R."/>
            <person name="Ohm R."/>
            <person name="Sun H."/>
            <person name="Tunlid A."/>
            <person name="Henrissat B."/>
            <person name="Grigoriev I.V."/>
            <person name="Hibbett D.S."/>
            <person name="Martin F."/>
        </authorList>
    </citation>
    <scope>NUCLEOTIDE SEQUENCE [LARGE SCALE GENOMIC DNA]</scope>
    <source>
        <strain evidence="1 2">FD-317 M1</strain>
    </source>
</reference>
<name>A0A0D0CN17_9AGAR</name>